<comment type="caution">
    <text evidence="2">The sequence shown here is derived from an EMBL/GenBank/DDBJ whole genome shotgun (WGS) entry which is preliminary data.</text>
</comment>
<organism evidence="2 3">
    <name type="scientific">Halomarina salina</name>
    <dbReference type="NCBI Taxonomy" id="1872699"/>
    <lineage>
        <taxon>Archaea</taxon>
        <taxon>Methanobacteriati</taxon>
        <taxon>Methanobacteriota</taxon>
        <taxon>Stenosarchaea group</taxon>
        <taxon>Halobacteria</taxon>
        <taxon>Halobacteriales</taxon>
        <taxon>Natronomonadaceae</taxon>
        <taxon>Halomarina</taxon>
    </lineage>
</organism>
<accession>A0ABD5RJ51</accession>
<dbReference type="Proteomes" id="UP001596099">
    <property type="component" value="Unassembled WGS sequence"/>
</dbReference>
<proteinExistence type="predicted"/>
<evidence type="ECO:0000313" key="2">
    <source>
        <dbReference type="EMBL" id="MFC5970554.1"/>
    </source>
</evidence>
<keyword evidence="1" id="KW-0812">Transmembrane</keyword>
<evidence type="ECO:0000313" key="3">
    <source>
        <dbReference type="Proteomes" id="UP001596099"/>
    </source>
</evidence>
<keyword evidence="3" id="KW-1185">Reference proteome</keyword>
<protein>
    <submittedName>
        <fullName evidence="2">Sporulation control protein</fullName>
    </submittedName>
</protein>
<keyword evidence="1" id="KW-1133">Transmembrane helix</keyword>
<feature type="transmembrane region" description="Helical" evidence="1">
    <location>
        <begin position="33"/>
        <end position="52"/>
    </location>
</feature>
<sequence length="83" mass="9093">MPALGIGLPIFLLVQAAIAWFSYSEIAHSNKTVAALIGLCVFVVPVTLAFWSGKVVDLVFTELVLLCVYLLIRELSNRRLSSN</sequence>
<reference evidence="2 3" key="1">
    <citation type="journal article" date="2019" name="Int. J. Syst. Evol. Microbiol.">
        <title>The Global Catalogue of Microorganisms (GCM) 10K type strain sequencing project: providing services to taxonomists for standard genome sequencing and annotation.</title>
        <authorList>
            <consortium name="The Broad Institute Genomics Platform"/>
            <consortium name="The Broad Institute Genome Sequencing Center for Infectious Disease"/>
            <person name="Wu L."/>
            <person name="Ma J."/>
        </authorList>
    </citation>
    <scope>NUCLEOTIDE SEQUENCE [LARGE SCALE GENOMIC DNA]</scope>
    <source>
        <strain evidence="2 3">CGMCC 1.12543</strain>
    </source>
</reference>
<keyword evidence="1" id="KW-0472">Membrane</keyword>
<evidence type="ECO:0000256" key="1">
    <source>
        <dbReference type="SAM" id="Phobius"/>
    </source>
</evidence>
<dbReference type="EMBL" id="JBHSQH010000001">
    <property type="protein sequence ID" value="MFC5970554.1"/>
    <property type="molecule type" value="Genomic_DNA"/>
</dbReference>
<feature type="transmembrane region" description="Helical" evidence="1">
    <location>
        <begin position="6"/>
        <end position="26"/>
    </location>
</feature>
<name>A0ABD5RJ51_9EURY</name>
<feature type="transmembrane region" description="Helical" evidence="1">
    <location>
        <begin position="58"/>
        <end position="76"/>
    </location>
</feature>
<gene>
    <name evidence="2" type="ORF">ACFPYI_04345</name>
</gene>
<dbReference type="RefSeq" id="WP_247419971.1">
    <property type="nucleotide sequence ID" value="NZ_JALLGW010000002.1"/>
</dbReference>
<dbReference type="AlphaFoldDB" id="A0ABD5RJ51"/>